<evidence type="ECO:0000313" key="2">
    <source>
        <dbReference type="Proteomes" id="UP000024376"/>
    </source>
</evidence>
<sequence>MPRSHSPPTAIQDLCVKLSGCIVDVRAPYQYGLGAVFPDYKRSSNMAPVKADNWRTRAFLSYKLLFNRRRAIC</sequence>
<dbReference type="KEGG" id="trr:M419DRAFT_119758"/>
<dbReference type="HOGENOM" id="CLU_2706573_0_0_1"/>
<dbReference type="EMBL" id="KI911152">
    <property type="protein sequence ID" value="ETS00518.1"/>
    <property type="molecule type" value="Genomic_DNA"/>
</dbReference>
<organism evidence="1 2">
    <name type="scientific">Hypocrea jecorina (strain ATCC 56765 / BCRC 32924 / NRRL 11460 / Rut C-30)</name>
    <name type="common">Trichoderma reesei</name>
    <dbReference type="NCBI Taxonomy" id="1344414"/>
    <lineage>
        <taxon>Eukaryota</taxon>
        <taxon>Fungi</taxon>
        <taxon>Dikarya</taxon>
        <taxon>Ascomycota</taxon>
        <taxon>Pezizomycotina</taxon>
        <taxon>Sordariomycetes</taxon>
        <taxon>Hypocreomycetidae</taxon>
        <taxon>Hypocreales</taxon>
        <taxon>Hypocreaceae</taxon>
        <taxon>Trichoderma</taxon>
    </lineage>
</organism>
<dbReference type="Proteomes" id="UP000024376">
    <property type="component" value="Unassembled WGS sequence"/>
</dbReference>
<name>A0A024S614_HYPJR</name>
<gene>
    <name evidence="1" type="ORF">M419DRAFT_119758</name>
</gene>
<reference evidence="2" key="1">
    <citation type="journal article" date="2013" name="Ind. Biotechnol.">
        <title>Comparative genomics analysis of Trichoderma reesei strains.</title>
        <authorList>
            <person name="Koike H."/>
            <person name="Aerts A."/>
            <person name="LaButti K."/>
            <person name="Grigoriev I.V."/>
            <person name="Baker S.E."/>
        </authorList>
    </citation>
    <scope>NUCLEOTIDE SEQUENCE [LARGE SCALE GENOMIC DNA]</scope>
    <source>
        <strain evidence="2">ATCC 56765 / BCRC 32924 / NRRL 11460 / Rut C-30</strain>
    </source>
</reference>
<accession>A0A024S614</accession>
<protein>
    <submittedName>
        <fullName evidence="1">Uncharacterized protein</fullName>
    </submittedName>
</protein>
<dbReference type="AlphaFoldDB" id="A0A024S614"/>
<proteinExistence type="predicted"/>
<evidence type="ECO:0000313" key="1">
    <source>
        <dbReference type="EMBL" id="ETS00518.1"/>
    </source>
</evidence>